<feature type="region of interest" description="Disordered" evidence="5">
    <location>
        <begin position="1"/>
        <end position="28"/>
    </location>
</feature>
<dbReference type="Gene3D" id="3.40.50.300">
    <property type="entry name" value="P-loop containing nucleotide triphosphate hydrolases"/>
    <property type="match status" value="1"/>
</dbReference>
<reference evidence="8" key="1">
    <citation type="submission" date="2014-10" db="EMBL/GenBank/DDBJ databases">
        <authorList>
            <person name="King R."/>
        </authorList>
    </citation>
    <scope>NUCLEOTIDE SEQUENCE [LARGE SCALE GENOMIC DNA]</scope>
    <source>
        <strain evidence="8">A3/5</strain>
    </source>
</reference>
<dbReference type="InterPro" id="IPR003959">
    <property type="entry name" value="ATPase_AAA_core"/>
</dbReference>
<feature type="compositionally biased region" description="Basic and acidic residues" evidence="5">
    <location>
        <begin position="1"/>
        <end position="16"/>
    </location>
</feature>
<keyword evidence="3" id="KW-0496">Mitochondrion</keyword>
<protein>
    <recommendedName>
        <fullName evidence="6">AAA+ ATPase domain-containing protein</fullName>
    </recommendedName>
</protein>
<feature type="region of interest" description="Disordered" evidence="5">
    <location>
        <begin position="224"/>
        <end position="246"/>
    </location>
</feature>
<dbReference type="InterPro" id="IPR027417">
    <property type="entry name" value="P-loop_NTPase"/>
</dbReference>
<dbReference type="KEGG" id="fvn:FVRRES_04970"/>
<evidence type="ECO:0000313" key="7">
    <source>
        <dbReference type="EMBL" id="CEI60534.1"/>
    </source>
</evidence>
<comment type="subcellular location">
    <subcellularLocation>
        <location evidence="1">Mitochondrion outer membrane</location>
        <topology evidence="1">Single-pass membrane protein</topology>
    </subcellularLocation>
</comment>
<feature type="region of interest" description="Disordered" evidence="5">
    <location>
        <begin position="55"/>
        <end position="76"/>
    </location>
</feature>
<dbReference type="PANTHER" id="PTHR45644">
    <property type="entry name" value="AAA ATPASE, PUTATIVE (AFU_ORTHOLOGUE AFUA_2G12920)-RELATED-RELATED"/>
    <property type="match status" value="1"/>
</dbReference>
<proteinExistence type="predicted"/>
<keyword evidence="8" id="KW-1185">Reference proteome</keyword>
<name>A0A2L2STC9_9HYPO</name>
<dbReference type="GO" id="GO:0005524">
    <property type="term" value="F:ATP binding"/>
    <property type="evidence" value="ECO:0007669"/>
    <property type="project" value="UniProtKB-KW"/>
</dbReference>
<sequence>MSDAHYAVEEASRDEDIPAPTHTGKGRYKTPLWFDDHIQTVEELVKIEPRITAVANTEDNNDQPLENSVDQSGTGSQDSCFTIKQEILDDFLDSIASLHLADPRHLPPGRQCTIALHTPIRRGFQFLDELVLQAAKEMRCSLLSFSPYELHDISFDFCHQETSSAEKPSFGAIGVSDAWPSNARTFERHLARFFGFKTMRKTSEADTENGQEAINTLFDAVGAKTERQGRQRSDRDPDPDQISTEPLQQAKPWATLVYLRDYTTLGLDLRRRLVCRLRDAILKRRLTGQRITLIVGLAHPESNQDLEYIDQKPPWKNTECDCTVCSCVGGPLACSRGCAVCLTRIKLEATGQLSQSITPLDVPKNWKDLKISNWRGSRTAARIRMLKRTLHRHLAHLGSSPPLLLDPGYNLSSILSETCLDIFTTESCWEWDKAFENMVSRIIGRCLRKQHVDITDIESILHRLATELQARNDKENTTLSPEDQAAKCWQEELSSIGSNCTEWETVLLPNVINPASLETTLNDVVLNQNVLTRITTLVKLSKLKPNASSEALLTQMRVAGALLYGPPGTGKTHLARAVAKSSGTKYLMMVDAATVLHKWQGQSEKAIAAIFSLARKLFPCLIFLDEADALFYKRTGDDKSWERANTTQFLQSMDGLLKLENMPFLLAATNRPMDLDSAFLRRLPHKVAFDMPDQHPRALILRLFLKEDDLDSVDIDDLATRTAGFSGSDLKNLCGQAALEWASEQSLDLEESGKSPKVLLSDRHFHRALSNTRPTVSQGDLLQINTFKQRYNAMMSALPSRADIKSQHK</sequence>
<evidence type="ECO:0000256" key="2">
    <source>
        <dbReference type="ARBA" id="ARBA00022741"/>
    </source>
</evidence>
<dbReference type="SMART" id="SM00382">
    <property type="entry name" value="AAA"/>
    <property type="match status" value="1"/>
</dbReference>
<dbReference type="InterPro" id="IPR015415">
    <property type="entry name" value="Spast_Vps4_C"/>
</dbReference>
<dbReference type="GO" id="GO:0016887">
    <property type="term" value="F:ATP hydrolysis activity"/>
    <property type="evidence" value="ECO:0007669"/>
    <property type="project" value="InterPro"/>
</dbReference>
<dbReference type="STRING" id="56646.A0A2L2STC9"/>
<keyword evidence="3" id="KW-0472">Membrane</keyword>
<evidence type="ECO:0000256" key="4">
    <source>
        <dbReference type="ARBA" id="ARBA00022840"/>
    </source>
</evidence>
<dbReference type="GeneID" id="37256609"/>
<evidence type="ECO:0000313" key="8">
    <source>
        <dbReference type="Proteomes" id="UP000245910"/>
    </source>
</evidence>
<dbReference type="Pfam" id="PF09336">
    <property type="entry name" value="Vps4_C"/>
    <property type="match status" value="1"/>
</dbReference>
<evidence type="ECO:0000256" key="5">
    <source>
        <dbReference type="SAM" id="MobiDB-lite"/>
    </source>
</evidence>
<dbReference type="EMBL" id="LN649230">
    <property type="protein sequence ID" value="CEI60534.1"/>
    <property type="molecule type" value="Genomic_DNA"/>
</dbReference>
<feature type="compositionally biased region" description="Basic and acidic residues" evidence="5">
    <location>
        <begin position="224"/>
        <end position="238"/>
    </location>
</feature>
<accession>A0A2L2STC9</accession>
<dbReference type="Proteomes" id="UP000245910">
    <property type="component" value="Chromosome II"/>
</dbReference>
<keyword evidence="2" id="KW-0547">Nucleotide-binding</keyword>
<dbReference type="AlphaFoldDB" id="A0A2L2STC9"/>
<dbReference type="Pfam" id="PF17862">
    <property type="entry name" value="AAA_lid_3"/>
    <property type="match status" value="1"/>
</dbReference>
<dbReference type="Gene3D" id="1.10.8.60">
    <property type="match status" value="1"/>
</dbReference>
<evidence type="ECO:0000259" key="6">
    <source>
        <dbReference type="SMART" id="SM00382"/>
    </source>
</evidence>
<dbReference type="InterPro" id="IPR041569">
    <property type="entry name" value="AAA_lid_3"/>
</dbReference>
<dbReference type="GO" id="GO:0005741">
    <property type="term" value="C:mitochondrial outer membrane"/>
    <property type="evidence" value="ECO:0007669"/>
    <property type="project" value="UniProtKB-SubCell"/>
</dbReference>
<dbReference type="InterPro" id="IPR003593">
    <property type="entry name" value="AAA+_ATPase"/>
</dbReference>
<dbReference type="InterPro" id="IPR051701">
    <property type="entry name" value="Mito_OM_Translocase_MSP1"/>
</dbReference>
<keyword evidence="4" id="KW-0067">ATP-binding</keyword>
<dbReference type="PANTHER" id="PTHR45644:SF56">
    <property type="entry name" value="AAA ATPASE, PUTATIVE (AFU_ORTHOLOGUE AFUA_2G12920)-RELATED"/>
    <property type="match status" value="1"/>
</dbReference>
<keyword evidence="3" id="KW-1000">Mitochondrion outer membrane</keyword>
<evidence type="ECO:0000256" key="1">
    <source>
        <dbReference type="ARBA" id="ARBA00004572"/>
    </source>
</evidence>
<dbReference type="SUPFAM" id="SSF52540">
    <property type="entry name" value="P-loop containing nucleoside triphosphate hydrolases"/>
    <property type="match status" value="1"/>
</dbReference>
<dbReference type="Pfam" id="PF00004">
    <property type="entry name" value="AAA"/>
    <property type="match status" value="1"/>
</dbReference>
<dbReference type="OrthoDB" id="39734at2759"/>
<dbReference type="RefSeq" id="XP_025584254.1">
    <property type="nucleotide sequence ID" value="XM_025733337.2"/>
</dbReference>
<organism evidence="7 8">
    <name type="scientific">Fusarium venenatum</name>
    <dbReference type="NCBI Taxonomy" id="56646"/>
    <lineage>
        <taxon>Eukaryota</taxon>
        <taxon>Fungi</taxon>
        <taxon>Dikarya</taxon>
        <taxon>Ascomycota</taxon>
        <taxon>Pezizomycotina</taxon>
        <taxon>Sordariomycetes</taxon>
        <taxon>Hypocreomycetidae</taxon>
        <taxon>Hypocreales</taxon>
        <taxon>Nectriaceae</taxon>
        <taxon>Fusarium</taxon>
    </lineage>
</organism>
<feature type="domain" description="AAA+ ATPase" evidence="6">
    <location>
        <begin position="557"/>
        <end position="689"/>
    </location>
</feature>
<evidence type="ECO:0000256" key="3">
    <source>
        <dbReference type="ARBA" id="ARBA00022787"/>
    </source>
</evidence>